<protein>
    <submittedName>
        <fullName evidence="2">Uncharacterized protein</fullName>
    </submittedName>
</protein>
<proteinExistence type="predicted"/>
<dbReference type="RefSeq" id="WP_111481090.1">
    <property type="nucleotide sequence ID" value="NZ_CP029543.1"/>
</dbReference>
<evidence type="ECO:0000313" key="3">
    <source>
        <dbReference type="Proteomes" id="UP000249682"/>
    </source>
</evidence>
<dbReference type="Proteomes" id="UP000249682">
    <property type="component" value="Chromosome"/>
</dbReference>
<gene>
    <name evidence="2" type="ORF">DIJ64_12860</name>
</gene>
<dbReference type="GO" id="GO:0016787">
    <property type="term" value="F:hydrolase activity"/>
    <property type="evidence" value="ECO:0007669"/>
    <property type="project" value="UniProtKB-KW"/>
</dbReference>
<name>A0AAD0KS50_MYCLR</name>
<keyword evidence="1" id="KW-0378">Hydrolase</keyword>
<evidence type="ECO:0000256" key="1">
    <source>
        <dbReference type="ARBA" id="ARBA00022801"/>
    </source>
</evidence>
<organism evidence="2 3">
    <name type="scientific">Mycobacterium leprae</name>
    <dbReference type="NCBI Taxonomy" id="1769"/>
    <lineage>
        <taxon>Bacteria</taxon>
        <taxon>Bacillati</taxon>
        <taxon>Actinomycetota</taxon>
        <taxon>Actinomycetes</taxon>
        <taxon>Mycobacteriales</taxon>
        <taxon>Mycobacteriaceae</taxon>
        <taxon>Mycobacterium</taxon>
    </lineage>
</organism>
<dbReference type="EMBL" id="CP029543">
    <property type="protein sequence ID" value="AWV48628.1"/>
    <property type="molecule type" value="Genomic_DNA"/>
</dbReference>
<dbReference type="Pfam" id="PF01083">
    <property type="entry name" value="Cutinase"/>
    <property type="match status" value="1"/>
</dbReference>
<dbReference type="SUPFAM" id="SSF53474">
    <property type="entry name" value="alpha/beta-Hydrolases"/>
    <property type="match status" value="1"/>
</dbReference>
<reference evidence="2 3" key="1">
    <citation type="submission" date="2018-05" db="EMBL/GenBank/DDBJ databases">
        <title>Evolution of small genomes with special reference to Mycobacterium leprae.</title>
        <authorList>
            <person name="Mohanty P.S."/>
            <person name="Bansal A.K."/>
            <person name="Gupta U.D."/>
            <person name="Naaz F."/>
            <person name="Dwivedi V.D."/>
            <person name="Singh H."/>
            <person name="Gupta G."/>
            <person name="Sharma S."/>
            <person name="Arora M."/>
        </authorList>
    </citation>
    <scope>NUCLEOTIDE SEQUENCE [LARGE SCALE GENOMIC DNA]</scope>
    <source>
        <strain evidence="2 3">MRHRU-235-G</strain>
    </source>
</reference>
<dbReference type="InterPro" id="IPR000675">
    <property type="entry name" value="Cutinase/axe"/>
</dbReference>
<accession>A0AAD0KS50</accession>
<dbReference type="AlphaFoldDB" id="A0AAD0KS50"/>
<dbReference type="InterPro" id="IPR029058">
    <property type="entry name" value="AB_hydrolase_fold"/>
</dbReference>
<evidence type="ECO:0000313" key="2">
    <source>
        <dbReference type="EMBL" id="AWV48628.1"/>
    </source>
</evidence>
<sequence>MLGVYSKSVAAAGYVTSAVIPPAISAAAVPPEIASYVAAVMLSGTPSDHFLQQYNAPPIAIGPLYQPKTFKLCAGGDALCGDGNSPSAHAL</sequence>
<dbReference type="Gene3D" id="3.40.50.1820">
    <property type="entry name" value="alpha/beta hydrolase"/>
    <property type="match status" value="1"/>
</dbReference>